<dbReference type="Proteomes" id="UP000676310">
    <property type="component" value="Unassembled WGS sequence"/>
</dbReference>
<dbReference type="GeneID" id="67015636"/>
<comment type="caution">
    <text evidence="2">The sequence shown here is derived from an EMBL/GenBank/DDBJ whole genome shotgun (WGS) entry which is preliminary data.</text>
</comment>
<evidence type="ECO:0000313" key="2">
    <source>
        <dbReference type="EMBL" id="CAG5156157.1"/>
    </source>
</evidence>
<accession>A0A8J2MYV1</accession>
<evidence type="ECO:0000256" key="1">
    <source>
        <dbReference type="SAM" id="MobiDB-lite"/>
    </source>
</evidence>
<dbReference type="RefSeq" id="XP_043167560.1">
    <property type="nucleotide sequence ID" value="XM_043311625.1"/>
</dbReference>
<proteinExistence type="predicted"/>
<keyword evidence="3" id="KW-1185">Reference proteome</keyword>
<name>A0A8J2MYV1_9PLEO</name>
<sequence>MPPPRDPCWKSNQLAAYYDAIIPPYNALDYIKLVRKREIDHFRRKIDAGRGHFDDLNQREYTERIGLPAASPSTPARLCNDANHERIFADTNAMIAKLEENMRYLEASRDIKNTAYADRSQEIRCMGTDKDAGIDRRKKVTRYMNVYPRSDIATSQPPFHRADDDDTDSNSEGYDGGSENSEDQQVKITELIEIYGKLGKSKKALEECIERGQSLRKRDRLWQKYVESLEEVIEKLKELAFDFSGNDYLVNAAIEEAMEGFTSPR</sequence>
<dbReference type="EMBL" id="CAJRGZ010000017">
    <property type="protein sequence ID" value="CAG5156157.1"/>
    <property type="molecule type" value="Genomic_DNA"/>
</dbReference>
<protein>
    <submittedName>
        <fullName evidence="2">Uncharacterized protein</fullName>
    </submittedName>
</protein>
<evidence type="ECO:0000313" key="3">
    <source>
        <dbReference type="Proteomes" id="UP000676310"/>
    </source>
</evidence>
<organism evidence="2 3">
    <name type="scientific">Alternaria atra</name>
    <dbReference type="NCBI Taxonomy" id="119953"/>
    <lineage>
        <taxon>Eukaryota</taxon>
        <taxon>Fungi</taxon>
        <taxon>Dikarya</taxon>
        <taxon>Ascomycota</taxon>
        <taxon>Pezizomycotina</taxon>
        <taxon>Dothideomycetes</taxon>
        <taxon>Pleosporomycetidae</taxon>
        <taxon>Pleosporales</taxon>
        <taxon>Pleosporineae</taxon>
        <taxon>Pleosporaceae</taxon>
        <taxon>Alternaria</taxon>
        <taxon>Alternaria sect. Ulocladioides</taxon>
    </lineage>
</organism>
<dbReference type="AlphaFoldDB" id="A0A8J2MYV1"/>
<feature type="region of interest" description="Disordered" evidence="1">
    <location>
        <begin position="151"/>
        <end position="185"/>
    </location>
</feature>
<reference evidence="2" key="1">
    <citation type="submission" date="2021-05" db="EMBL/GenBank/DDBJ databases">
        <authorList>
            <person name="Stam R."/>
        </authorList>
    </citation>
    <scope>NUCLEOTIDE SEQUENCE</scope>
    <source>
        <strain evidence="2">CS162</strain>
    </source>
</reference>
<gene>
    <name evidence="2" type="ORF">ALTATR162_LOCUS4015</name>
</gene>